<dbReference type="PANTHER" id="PTHR12526">
    <property type="entry name" value="GLYCOSYLTRANSFERASE"/>
    <property type="match status" value="1"/>
</dbReference>
<evidence type="ECO:0000256" key="1">
    <source>
        <dbReference type="ARBA" id="ARBA00021292"/>
    </source>
</evidence>
<comment type="caution">
    <text evidence="6">The sequence shown here is derived from an EMBL/GenBank/DDBJ whole genome shotgun (WGS) entry which is preliminary data.</text>
</comment>
<name>A0A388SVQ4_9ACTN</name>
<sequence>MSADAVGARPQHRTTAGGPERAVRFVMPGGVDDPAAPSGGNVYDRRVCRELPRIGWQVQECAVAGAWPRPGAGPRSELARVLRESADGSLVLLDGLVACGVPDVVVPEAGRLRLAVLVHLPLGDETGLAPAVAAELDAAERTTLRAAALVVAPGEWAARRLVEHHGLDPDRVHTAAPGADVAPLAPGTASGAPVLPGPVATREGASPDGGAPRLLCVASVTPRKGQHLLVEALASVAGLPWTCEFVGGTGHVPAYAARLRELIHEHGLGDRVHLAGPRSGPELNASYAAADLLLLASHTETYGMVATEALARGVPVLATAAGGLPEAVGRAPDGSVPGTLVPPGDPAALAAALRRWLVEPGERHRSKTAARRRRTALAGWETTSRNLARALEQLRHNPLEAV</sequence>
<evidence type="ECO:0000313" key="6">
    <source>
        <dbReference type="EMBL" id="GBQ00717.1"/>
    </source>
</evidence>
<gene>
    <name evidence="6" type="ORF">SSP531S_21360</name>
</gene>
<dbReference type="GO" id="GO:0016757">
    <property type="term" value="F:glycosyltransferase activity"/>
    <property type="evidence" value="ECO:0007669"/>
    <property type="project" value="UniProtKB-KW"/>
</dbReference>
<dbReference type="EMBL" id="BGZL01000005">
    <property type="protein sequence ID" value="GBQ00717.1"/>
    <property type="molecule type" value="Genomic_DNA"/>
</dbReference>
<dbReference type="AlphaFoldDB" id="A0A388SVQ4"/>
<dbReference type="Pfam" id="PF00534">
    <property type="entry name" value="Glycos_transf_1"/>
    <property type="match status" value="1"/>
</dbReference>
<feature type="region of interest" description="Disordered" evidence="4">
    <location>
        <begin position="1"/>
        <end position="20"/>
    </location>
</feature>
<evidence type="ECO:0000313" key="7">
    <source>
        <dbReference type="Proteomes" id="UP000265354"/>
    </source>
</evidence>
<dbReference type="InterPro" id="IPR001296">
    <property type="entry name" value="Glyco_trans_1"/>
</dbReference>
<organism evidence="6 7">
    <name type="scientific">Streptomyces spongiicola</name>
    <dbReference type="NCBI Taxonomy" id="1690221"/>
    <lineage>
        <taxon>Bacteria</taxon>
        <taxon>Bacillati</taxon>
        <taxon>Actinomycetota</taxon>
        <taxon>Actinomycetes</taxon>
        <taxon>Kitasatosporales</taxon>
        <taxon>Streptomycetaceae</taxon>
        <taxon>Streptomyces</taxon>
    </lineage>
</organism>
<protein>
    <recommendedName>
        <fullName evidence="1">D-inositol 3-phosphate glycosyltransferase</fullName>
    </recommendedName>
</protein>
<proteinExistence type="predicted"/>
<dbReference type="CDD" id="cd03801">
    <property type="entry name" value="GT4_PimA-like"/>
    <property type="match status" value="1"/>
</dbReference>
<keyword evidence="2" id="KW-0328">Glycosyltransferase</keyword>
<accession>A0A388SVQ4</accession>
<keyword evidence="3 6" id="KW-0808">Transferase</keyword>
<feature type="domain" description="Glycosyl transferase family 1" evidence="5">
    <location>
        <begin position="208"/>
        <end position="373"/>
    </location>
</feature>
<dbReference type="RefSeq" id="WP_116427470.1">
    <property type="nucleotide sequence ID" value="NZ_BGZL01000005.1"/>
</dbReference>
<evidence type="ECO:0000259" key="5">
    <source>
        <dbReference type="Pfam" id="PF00534"/>
    </source>
</evidence>
<reference evidence="6 7" key="1">
    <citation type="submission" date="2018-07" db="EMBL/GenBank/DDBJ databases">
        <title>Whole Genome Shotgun Sequence of Streptomyces spongiicola strain 531S.</title>
        <authorList>
            <person name="Dohra H."/>
            <person name="Kodani S."/>
        </authorList>
    </citation>
    <scope>NUCLEOTIDE SEQUENCE [LARGE SCALE GENOMIC DNA]</scope>
    <source>
        <strain evidence="6 7">531S</strain>
    </source>
</reference>
<feature type="region of interest" description="Disordered" evidence="4">
    <location>
        <begin position="169"/>
        <end position="206"/>
    </location>
</feature>
<dbReference type="SUPFAM" id="SSF53756">
    <property type="entry name" value="UDP-Glycosyltransferase/glycogen phosphorylase"/>
    <property type="match status" value="1"/>
</dbReference>
<dbReference type="PANTHER" id="PTHR12526:SF510">
    <property type="entry name" value="D-INOSITOL 3-PHOSPHATE GLYCOSYLTRANSFERASE"/>
    <property type="match status" value="1"/>
</dbReference>
<evidence type="ECO:0000256" key="3">
    <source>
        <dbReference type="ARBA" id="ARBA00022679"/>
    </source>
</evidence>
<evidence type="ECO:0000256" key="2">
    <source>
        <dbReference type="ARBA" id="ARBA00022676"/>
    </source>
</evidence>
<dbReference type="Gene3D" id="3.40.50.2000">
    <property type="entry name" value="Glycogen Phosphorylase B"/>
    <property type="match status" value="2"/>
</dbReference>
<evidence type="ECO:0000256" key="4">
    <source>
        <dbReference type="SAM" id="MobiDB-lite"/>
    </source>
</evidence>
<dbReference type="Proteomes" id="UP000265354">
    <property type="component" value="Unassembled WGS sequence"/>
</dbReference>